<dbReference type="EMBL" id="PCPH01000002">
    <property type="protein sequence ID" value="PRB91096.1"/>
    <property type="molecule type" value="Genomic_DNA"/>
</dbReference>
<accession>A0A2S9CXI2</accession>
<dbReference type="EMBL" id="PCPP01000001">
    <property type="protein sequence ID" value="PRB85181.1"/>
    <property type="molecule type" value="Genomic_DNA"/>
</dbReference>
<keyword evidence="3" id="KW-1185">Reference proteome</keyword>
<reference evidence="3 4" key="1">
    <citation type="submission" date="2017-09" db="EMBL/GenBank/DDBJ databases">
        <title>Genomic, metabolic, and phenotypic characteristics of bacterial isolates from the natural microbiome of the model nematode Caenorhabditis elegans.</title>
        <authorList>
            <person name="Zimmermann J."/>
            <person name="Obeng N."/>
            <person name="Yang W."/>
            <person name="Obeng O."/>
            <person name="Kissoyan K."/>
            <person name="Pees B."/>
            <person name="Dirksen P."/>
            <person name="Hoppner M."/>
            <person name="Franke A."/>
            <person name="Rosenstiel P."/>
            <person name="Leippe M."/>
            <person name="Dierking K."/>
            <person name="Kaleta C."/>
            <person name="Schulenburg H."/>
        </authorList>
    </citation>
    <scope>NUCLEOTIDE SEQUENCE [LARGE SCALE GENOMIC DNA]</scope>
    <source>
        <strain evidence="1 4">MYb25</strain>
        <strain evidence="2 3">MYb44</strain>
    </source>
</reference>
<proteinExistence type="predicted"/>
<gene>
    <name evidence="1" type="ORF">CQ022_02630</name>
    <name evidence="2" type="ORF">CQ033_10360</name>
</gene>
<comment type="caution">
    <text evidence="1">The sequence shown here is derived from an EMBL/GenBank/DDBJ whole genome shotgun (WGS) entry which is preliminary data.</text>
</comment>
<organism evidence="1 4">
    <name type="scientific">Chryseobacterium culicis</name>
    <dbReference type="NCBI Taxonomy" id="680127"/>
    <lineage>
        <taxon>Bacteria</taxon>
        <taxon>Pseudomonadati</taxon>
        <taxon>Bacteroidota</taxon>
        <taxon>Flavobacteriia</taxon>
        <taxon>Flavobacteriales</taxon>
        <taxon>Weeksellaceae</taxon>
        <taxon>Chryseobacterium group</taxon>
        <taxon>Chryseobacterium</taxon>
    </lineage>
</organism>
<dbReference type="OrthoDB" id="9811523at2"/>
<dbReference type="AlphaFoldDB" id="A0A2S9CXI2"/>
<protein>
    <submittedName>
        <fullName evidence="1">Uncharacterized protein</fullName>
    </submittedName>
</protein>
<evidence type="ECO:0000313" key="4">
    <source>
        <dbReference type="Proteomes" id="UP000238534"/>
    </source>
</evidence>
<sequence length="109" mass="12269">MEIHLLACGKISTTINSRSDAETNIFQSWIPEILRKRWRILSREMRKNSTNLKLLITDSETTAVVGDIGIHCIRGENAQAKLGIACSGKMNGLKNKNSLSRHYCTVYFS</sequence>
<evidence type="ECO:0000313" key="3">
    <source>
        <dbReference type="Proteomes" id="UP000238325"/>
    </source>
</evidence>
<dbReference type="Proteomes" id="UP000238325">
    <property type="component" value="Unassembled WGS sequence"/>
</dbReference>
<name>A0A2S9CXI2_CHRCI</name>
<dbReference type="Proteomes" id="UP000238534">
    <property type="component" value="Unassembled WGS sequence"/>
</dbReference>
<dbReference type="RefSeq" id="WP_105682482.1">
    <property type="nucleotide sequence ID" value="NZ_JBBGZD010000001.1"/>
</dbReference>
<evidence type="ECO:0000313" key="2">
    <source>
        <dbReference type="EMBL" id="PRB91096.1"/>
    </source>
</evidence>
<evidence type="ECO:0000313" key="1">
    <source>
        <dbReference type="EMBL" id="PRB85181.1"/>
    </source>
</evidence>